<dbReference type="PROSITE" id="PS51186">
    <property type="entry name" value="GNAT"/>
    <property type="match status" value="1"/>
</dbReference>
<dbReference type="Proteomes" id="UP001595937">
    <property type="component" value="Unassembled WGS sequence"/>
</dbReference>
<sequence>MTETVALRTLRVTDAAEMAVVLAHPDLYRYTGGEPPSEADLERLYAIQTRGRSADGAEEWLNDIVVIGDDQRAVGFVQATLPTDQRTAEISWVIGHPWQRRGYAGRAVQLLADSLRTRGVTQVIAHIHPDHVASQRVAERLGMSPTDVVVDGETRWTAPLA</sequence>
<dbReference type="GO" id="GO:0016746">
    <property type="term" value="F:acyltransferase activity"/>
    <property type="evidence" value="ECO:0007669"/>
    <property type="project" value="UniProtKB-KW"/>
</dbReference>
<keyword evidence="2" id="KW-0808">Transferase</keyword>
<comment type="caution">
    <text evidence="2">The sequence shown here is derived from an EMBL/GenBank/DDBJ whole genome shotgun (WGS) entry which is preliminary data.</text>
</comment>
<organism evidence="2 3">
    <name type="scientific">Brachybacterium tyrofermentans</name>
    <dbReference type="NCBI Taxonomy" id="47848"/>
    <lineage>
        <taxon>Bacteria</taxon>
        <taxon>Bacillati</taxon>
        <taxon>Actinomycetota</taxon>
        <taxon>Actinomycetes</taxon>
        <taxon>Micrococcales</taxon>
        <taxon>Dermabacteraceae</taxon>
        <taxon>Brachybacterium</taxon>
    </lineage>
</organism>
<dbReference type="EC" id="2.3.-.-" evidence="2"/>
<dbReference type="Pfam" id="PF13302">
    <property type="entry name" value="Acetyltransf_3"/>
    <property type="match status" value="1"/>
</dbReference>
<dbReference type="InterPro" id="IPR000182">
    <property type="entry name" value="GNAT_dom"/>
</dbReference>
<protein>
    <submittedName>
        <fullName evidence="2">GNAT family N-acetyltransferase</fullName>
        <ecNumber evidence="2">2.3.-.-</ecNumber>
    </submittedName>
</protein>
<keyword evidence="2" id="KW-0012">Acyltransferase</keyword>
<gene>
    <name evidence="2" type="ORF">ACFPK8_06530</name>
</gene>
<reference evidence="3" key="1">
    <citation type="journal article" date="2019" name="Int. J. Syst. Evol. Microbiol.">
        <title>The Global Catalogue of Microorganisms (GCM) 10K type strain sequencing project: providing services to taxonomists for standard genome sequencing and annotation.</title>
        <authorList>
            <consortium name="The Broad Institute Genomics Platform"/>
            <consortium name="The Broad Institute Genome Sequencing Center for Infectious Disease"/>
            <person name="Wu L."/>
            <person name="Ma J."/>
        </authorList>
    </citation>
    <scope>NUCLEOTIDE SEQUENCE [LARGE SCALE GENOMIC DNA]</scope>
    <source>
        <strain evidence="3">CGMCC 1.16455</strain>
    </source>
</reference>
<dbReference type="PANTHER" id="PTHR43441">
    <property type="entry name" value="RIBOSOMAL-PROTEIN-SERINE ACETYLTRANSFERASE"/>
    <property type="match status" value="1"/>
</dbReference>
<feature type="domain" description="N-acetyltransferase" evidence="1">
    <location>
        <begin position="31"/>
        <end position="161"/>
    </location>
</feature>
<accession>A0ABW0FCN5</accession>
<name>A0ABW0FCN5_9MICO</name>
<dbReference type="EMBL" id="JBHSLN010000020">
    <property type="protein sequence ID" value="MFC5297162.1"/>
    <property type="molecule type" value="Genomic_DNA"/>
</dbReference>
<dbReference type="InterPro" id="IPR051908">
    <property type="entry name" value="Ribosomal_N-acetyltransferase"/>
</dbReference>
<evidence type="ECO:0000313" key="2">
    <source>
        <dbReference type="EMBL" id="MFC5297162.1"/>
    </source>
</evidence>
<dbReference type="SUPFAM" id="SSF55729">
    <property type="entry name" value="Acyl-CoA N-acyltransferases (Nat)"/>
    <property type="match status" value="1"/>
</dbReference>
<dbReference type="RefSeq" id="WP_343924442.1">
    <property type="nucleotide sequence ID" value="NZ_BAAAIR010000038.1"/>
</dbReference>
<evidence type="ECO:0000259" key="1">
    <source>
        <dbReference type="PROSITE" id="PS51186"/>
    </source>
</evidence>
<keyword evidence="3" id="KW-1185">Reference proteome</keyword>
<proteinExistence type="predicted"/>
<dbReference type="GeneID" id="303297674"/>
<dbReference type="InterPro" id="IPR016181">
    <property type="entry name" value="Acyl_CoA_acyltransferase"/>
</dbReference>
<dbReference type="PANTHER" id="PTHR43441:SF10">
    <property type="entry name" value="ACETYLTRANSFERASE"/>
    <property type="match status" value="1"/>
</dbReference>
<dbReference type="Gene3D" id="3.40.630.30">
    <property type="match status" value="1"/>
</dbReference>
<evidence type="ECO:0000313" key="3">
    <source>
        <dbReference type="Proteomes" id="UP001595937"/>
    </source>
</evidence>
<dbReference type="CDD" id="cd04301">
    <property type="entry name" value="NAT_SF"/>
    <property type="match status" value="1"/>
</dbReference>